<dbReference type="InterPro" id="IPR001816">
    <property type="entry name" value="Transl_elong_EFTs/EF1B"/>
</dbReference>
<proteinExistence type="inferred from homology"/>
<evidence type="ECO:0000313" key="10">
    <source>
        <dbReference type="Proteomes" id="UP000032046"/>
    </source>
</evidence>
<dbReference type="GO" id="GO:0003746">
    <property type="term" value="F:translation elongation factor activity"/>
    <property type="evidence" value="ECO:0007669"/>
    <property type="project" value="UniProtKB-UniRule"/>
</dbReference>
<dbReference type="HAMAP" id="MF_00050">
    <property type="entry name" value="EF_Ts"/>
    <property type="match status" value="1"/>
</dbReference>
<comment type="similarity">
    <text evidence="1 5 6">Belongs to the EF-Ts family.</text>
</comment>
<evidence type="ECO:0000256" key="4">
    <source>
        <dbReference type="ARBA" id="ARBA00022917"/>
    </source>
</evidence>
<dbReference type="SUPFAM" id="SSF46934">
    <property type="entry name" value="UBA-like"/>
    <property type="match status" value="1"/>
</dbReference>
<dbReference type="CDD" id="cd14275">
    <property type="entry name" value="UBA_EF-Ts"/>
    <property type="match status" value="1"/>
</dbReference>
<keyword evidence="4 5" id="KW-0648">Protein biosynthesis</keyword>
<evidence type="ECO:0000256" key="1">
    <source>
        <dbReference type="ARBA" id="ARBA00005532"/>
    </source>
</evidence>
<dbReference type="PROSITE" id="PS01126">
    <property type="entry name" value="EF_TS_1"/>
    <property type="match status" value="1"/>
</dbReference>
<dbReference type="Pfam" id="PF00889">
    <property type="entry name" value="EF_TS"/>
    <property type="match status" value="1"/>
</dbReference>
<dbReference type="Gene3D" id="1.10.286.20">
    <property type="match status" value="2"/>
</dbReference>
<organism evidence="9 10">
    <name type="scientific">Prevotella pectinovora</name>
    <dbReference type="NCBI Taxonomy" id="1602169"/>
    <lineage>
        <taxon>Bacteria</taxon>
        <taxon>Pseudomonadati</taxon>
        <taxon>Bacteroidota</taxon>
        <taxon>Bacteroidia</taxon>
        <taxon>Bacteroidales</taxon>
        <taxon>Prevotellaceae</taxon>
        <taxon>Prevotella</taxon>
    </lineage>
</organism>
<dbReference type="NCBIfam" id="TIGR00116">
    <property type="entry name" value="tsf"/>
    <property type="match status" value="1"/>
</dbReference>
<accession>A0A0D0IR42</accession>
<dbReference type="STRING" id="1602171.ST44_12230"/>
<reference evidence="9 10" key="1">
    <citation type="submission" date="2015-01" db="EMBL/GenBank/DDBJ databases">
        <title>Comparative genomics of non-oral Prevotella species.</title>
        <authorList>
            <person name="Accetto T."/>
            <person name="Nograsek B."/>
            <person name="Avgustin G."/>
        </authorList>
    </citation>
    <scope>NUCLEOTIDE SEQUENCE [LARGE SCALE GENOMIC DNA]</scope>
    <source>
        <strain evidence="9 10">P5-119</strain>
    </source>
</reference>
<dbReference type="InterPro" id="IPR036402">
    <property type="entry name" value="EF-Ts_dimer_sf"/>
</dbReference>
<feature type="domain" description="Translation elongation factor EFTs/EF1B dimerisation" evidence="8">
    <location>
        <begin position="70"/>
        <end position="327"/>
    </location>
</feature>
<dbReference type="Gene3D" id="1.10.8.10">
    <property type="entry name" value="DNA helicase RuvA subunit, C-terminal domain"/>
    <property type="match status" value="1"/>
</dbReference>
<dbReference type="GO" id="GO:0005737">
    <property type="term" value="C:cytoplasm"/>
    <property type="evidence" value="ECO:0007669"/>
    <property type="project" value="UniProtKB-SubCell"/>
</dbReference>
<dbReference type="EMBL" id="JXQK01000088">
    <property type="protein sequence ID" value="KIP60101.1"/>
    <property type="molecule type" value="Genomic_DNA"/>
</dbReference>
<gene>
    <name evidence="5" type="primary">tsf</name>
    <name evidence="9" type="ORF">ST44_12230</name>
</gene>
<evidence type="ECO:0000256" key="3">
    <source>
        <dbReference type="ARBA" id="ARBA00022768"/>
    </source>
</evidence>
<evidence type="ECO:0000256" key="7">
    <source>
        <dbReference type="RuleBase" id="RU000643"/>
    </source>
</evidence>
<evidence type="ECO:0000256" key="6">
    <source>
        <dbReference type="RuleBase" id="RU000642"/>
    </source>
</evidence>
<feature type="region of interest" description="Involved in Mg(2+) ion dislocation from EF-Tu" evidence="5">
    <location>
        <begin position="79"/>
        <end position="82"/>
    </location>
</feature>
<keyword evidence="10" id="KW-1185">Reference proteome</keyword>
<evidence type="ECO:0000256" key="2">
    <source>
        <dbReference type="ARBA" id="ARBA00016956"/>
    </source>
</evidence>
<dbReference type="FunFam" id="1.10.8.10:FF:000001">
    <property type="entry name" value="Elongation factor Ts"/>
    <property type="match status" value="1"/>
</dbReference>
<dbReference type="GeneID" id="93484475"/>
<dbReference type="SUPFAM" id="SSF54713">
    <property type="entry name" value="Elongation factor Ts (EF-Ts), dimerisation domain"/>
    <property type="match status" value="2"/>
</dbReference>
<dbReference type="PROSITE" id="PS01127">
    <property type="entry name" value="EF_TS_2"/>
    <property type="match status" value="1"/>
</dbReference>
<dbReference type="PANTHER" id="PTHR11741">
    <property type="entry name" value="ELONGATION FACTOR TS"/>
    <property type="match status" value="1"/>
</dbReference>
<keyword evidence="3 5" id="KW-0251">Elongation factor</keyword>
<protein>
    <recommendedName>
        <fullName evidence="2 5">Elongation factor Ts</fullName>
        <shortName evidence="5">EF-Ts</shortName>
    </recommendedName>
</protein>
<comment type="caution">
    <text evidence="9">The sequence shown here is derived from an EMBL/GenBank/DDBJ whole genome shotgun (WGS) entry which is preliminary data.</text>
</comment>
<dbReference type="Gene3D" id="3.30.479.20">
    <property type="entry name" value="Elongation factor Ts, dimerisation domain"/>
    <property type="match status" value="3"/>
</dbReference>
<sequence length="330" mass="35931">MAVSIADIQKLRKMTGAGLSDCKKALTETEGNFDKAVEIIREKGQAIAAKRSDRETSNGCVLVKYADNFGAIVALKCETDFVANGADYIKLTQDILDAAVAAKAKSLDEVKELTLADGTKVLDAVVARSGITGEKMELDGYNFIEGENISTYDHMGKHTLCTMVQTNKAAEEQAHAIAMQVAAMKPMFLDEASVSQEFIEEEKKVAAEKTKQELVQKAVDAALKKAGINPAHVDSEEHMESNMGKGWITAEDVAKAKEIIATVSAEKAANLPAQMIENIVKGRINRIYKENCLLNQEFIQDSKLSVADYLKAADKDLTVVDYKRFSLSAD</sequence>
<dbReference type="RefSeq" id="WP_022316628.1">
    <property type="nucleotide sequence ID" value="NZ_JALFDM010000105.1"/>
</dbReference>
<name>A0A0D0IR42_9BACT</name>
<evidence type="ECO:0000259" key="8">
    <source>
        <dbReference type="Pfam" id="PF00889"/>
    </source>
</evidence>
<comment type="subcellular location">
    <subcellularLocation>
        <location evidence="5 7">Cytoplasm</location>
    </subcellularLocation>
</comment>
<dbReference type="InterPro" id="IPR014039">
    <property type="entry name" value="Transl_elong_EFTs/EF1B_dimer"/>
</dbReference>
<keyword evidence="5" id="KW-0963">Cytoplasm</keyword>
<evidence type="ECO:0000256" key="5">
    <source>
        <dbReference type="HAMAP-Rule" id="MF_00050"/>
    </source>
</evidence>
<dbReference type="PANTHER" id="PTHR11741:SF0">
    <property type="entry name" value="ELONGATION FACTOR TS, MITOCHONDRIAL"/>
    <property type="match status" value="1"/>
</dbReference>
<dbReference type="InterPro" id="IPR009060">
    <property type="entry name" value="UBA-like_sf"/>
</dbReference>
<comment type="function">
    <text evidence="5 6">Associates with the EF-Tu.GDP complex and induces the exchange of GDP to GTP. It remains bound to the aminoacyl-tRNA.EF-Tu.GTP complex up to the GTP hydrolysis stage on the ribosome.</text>
</comment>
<evidence type="ECO:0000313" key="9">
    <source>
        <dbReference type="EMBL" id="KIP60101.1"/>
    </source>
</evidence>
<dbReference type="OrthoDB" id="9808348at2"/>
<dbReference type="Proteomes" id="UP000032046">
    <property type="component" value="Unassembled WGS sequence"/>
</dbReference>
<dbReference type="InterPro" id="IPR018101">
    <property type="entry name" value="Transl_elong_Ts_CS"/>
</dbReference>
<dbReference type="AlphaFoldDB" id="A0A0D0IR42"/>